<evidence type="ECO:0000256" key="2">
    <source>
        <dbReference type="PROSITE-ProRule" id="PRU00176"/>
    </source>
</evidence>
<organism evidence="4 5">
    <name type="scientific">Trichomonas vaginalis (strain ATCC PRA-98 / G3)</name>
    <dbReference type="NCBI Taxonomy" id="412133"/>
    <lineage>
        <taxon>Eukaryota</taxon>
        <taxon>Metamonada</taxon>
        <taxon>Parabasalia</taxon>
        <taxon>Trichomonadida</taxon>
        <taxon>Trichomonadidae</taxon>
        <taxon>Trichomonas</taxon>
    </lineage>
</organism>
<dbReference type="InterPro" id="IPR012677">
    <property type="entry name" value="Nucleotide-bd_a/b_plait_sf"/>
</dbReference>
<evidence type="ECO:0000313" key="4">
    <source>
        <dbReference type="EMBL" id="EAY05519.1"/>
    </source>
</evidence>
<evidence type="ECO:0000259" key="3">
    <source>
        <dbReference type="PROSITE" id="PS50102"/>
    </source>
</evidence>
<reference evidence="4" key="2">
    <citation type="journal article" date="2007" name="Science">
        <title>Draft genome sequence of the sexually transmitted pathogen Trichomonas vaginalis.</title>
        <authorList>
            <person name="Carlton J.M."/>
            <person name="Hirt R.P."/>
            <person name="Silva J.C."/>
            <person name="Delcher A.L."/>
            <person name="Schatz M."/>
            <person name="Zhao Q."/>
            <person name="Wortman J.R."/>
            <person name="Bidwell S.L."/>
            <person name="Alsmark U.C.M."/>
            <person name="Besteiro S."/>
            <person name="Sicheritz-Ponten T."/>
            <person name="Noel C.J."/>
            <person name="Dacks J.B."/>
            <person name="Foster P.G."/>
            <person name="Simillion C."/>
            <person name="Van de Peer Y."/>
            <person name="Miranda-Saavedra D."/>
            <person name="Barton G.J."/>
            <person name="Westrop G.D."/>
            <person name="Mueller S."/>
            <person name="Dessi D."/>
            <person name="Fiori P.L."/>
            <person name="Ren Q."/>
            <person name="Paulsen I."/>
            <person name="Zhang H."/>
            <person name="Bastida-Corcuera F.D."/>
            <person name="Simoes-Barbosa A."/>
            <person name="Brown M.T."/>
            <person name="Hayes R.D."/>
            <person name="Mukherjee M."/>
            <person name="Okumura C.Y."/>
            <person name="Schneider R."/>
            <person name="Smith A.J."/>
            <person name="Vanacova S."/>
            <person name="Villalvazo M."/>
            <person name="Haas B.J."/>
            <person name="Pertea M."/>
            <person name="Feldblyum T.V."/>
            <person name="Utterback T.R."/>
            <person name="Shu C.L."/>
            <person name="Osoegawa K."/>
            <person name="de Jong P.J."/>
            <person name="Hrdy I."/>
            <person name="Horvathova L."/>
            <person name="Zubacova Z."/>
            <person name="Dolezal P."/>
            <person name="Malik S.B."/>
            <person name="Logsdon J.M. Jr."/>
            <person name="Henze K."/>
            <person name="Gupta A."/>
            <person name="Wang C.C."/>
            <person name="Dunne R.L."/>
            <person name="Upcroft J.A."/>
            <person name="Upcroft P."/>
            <person name="White O."/>
            <person name="Salzberg S.L."/>
            <person name="Tang P."/>
            <person name="Chiu C.-H."/>
            <person name="Lee Y.-S."/>
            <person name="Embley T.M."/>
            <person name="Coombs G.H."/>
            <person name="Mottram J.C."/>
            <person name="Tachezy J."/>
            <person name="Fraser-Liggett C.M."/>
            <person name="Johnson P.J."/>
        </authorList>
    </citation>
    <scope>NUCLEOTIDE SEQUENCE [LARGE SCALE GENOMIC DNA]</scope>
    <source>
        <strain evidence="4">G3</strain>
    </source>
</reference>
<dbReference type="InParanoid" id="A2EPD4"/>
<dbReference type="KEGG" id="tva:4763385"/>
<dbReference type="InterPro" id="IPR000504">
    <property type="entry name" value="RRM_dom"/>
</dbReference>
<dbReference type="eggNOG" id="KOG4209">
    <property type="taxonomic scope" value="Eukaryota"/>
</dbReference>
<evidence type="ECO:0000256" key="1">
    <source>
        <dbReference type="ARBA" id="ARBA00022884"/>
    </source>
</evidence>
<gene>
    <name evidence="4" type="ORF">TVAG_081110</name>
</gene>
<dbReference type="Proteomes" id="UP000001542">
    <property type="component" value="Unassembled WGS sequence"/>
</dbReference>
<dbReference type="RefSeq" id="XP_001317742.1">
    <property type="nucleotide sequence ID" value="XM_001317707.1"/>
</dbReference>
<dbReference type="SMART" id="SM00360">
    <property type="entry name" value="RRM"/>
    <property type="match status" value="1"/>
</dbReference>
<dbReference type="STRING" id="5722.A2EPD4"/>
<dbReference type="OrthoDB" id="252020at2759"/>
<accession>A2EPD4</accession>
<dbReference type="PANTHER" id="PTHR15481">
    <property type="entry name" value="RIBONUCLEIC ACID BINDING PROTEIN S1"/>
    <property type="match status" value="1"/>
</dbReference>
<dbReference type="Pfam" id="PF00076">
    <property type="entry name" value="RRM_1"/>
    <property type="match status" value="1"/>
</dbReference>
<proteinExistence type="predicted"/>
<dbReference type="VEuPathDB" id="TrichDB:TVAGG3_0679910"/>
<feature type="domain" description="RRM" evidence="3">
    <location>
        <begin position="8"/>
        <end position="84"/>
    </location>
</feature>
<reference evidence="4" key="1">
    <citation type="submission" date="2006-10" db="EMBL/GenBank/DDBJ databases">
        <authorList>
            <person name="Amadeo P."/>
            <person name="Zhao Q."/>
            <person name="Wortman J."/>
            <person name="Fraser-Liggett C."/>
            <person name="Carlton J."/>
        </authorList>
    </citation>
    <scope>NUCLEOTIDE SEQUENCE</scope>
    <source>
        <strain evidence="4">G3</strain>
    </source>
</reference>
<dbReference type="SMR" id="A2EPD4"/>
<evidence type="ECO:0000313" key="5">
    <source>
        <dbReference type="Proteomes" id="UP000001542"/>
    </source>
</evidence>
<dbReference type="PROSITE" id="PS50102">
    <property type="entry name" value="RRM"/>
    <property type="match status" value="1"/>
</dbReference>
<dbReference type="Gene3D" id="3.30.70.330">
    <property type="match status" value="1"/>
</dbReference>
<dbReference type="EMBL" id="DS113447">
    <property type="protein sequence ID" value="EAY05519.1"/>
    <property type="molecule type" value="Genomic_DNA"/>
</dbReference>
<dbReference type="VEuPathDB" id="TrichDB:TVAG_081110"/>
<dbReference type="InterPro" id="IPR035979">
    <property type="entry name" value="RBD_domain_sf"/>
</dbReference>
<sequence length="96" mass="10673">MFQSKENCVVLVKGLSFNVRASHANEIFKNYGHVNSVEVAYVKGHSTGWAYVHFSTPEEAQKAIDRMDGGCIDGCTISVTLINPTMPIEAYYHMCN</sequence>
<name>A2EPD4_TRIV3</name>
<dbReference type="AlphaFoldDB" id="A2EPD4"/>
<dbReference type="PANTHER" id="PTHR15481:SF0">
    <property type="entry name" value="LD23870P-RELATED"/>
    <property type="match status" value="1"/>
</dbReference>
<protein>
    <recommendedName>
        <fullName evidence="3">RRM domain-containing protein</fullName>
    </recommendedName>
</protein>
<dbReference type="GO" id="GO:0003723">
    <property type="term" value="F:RNA binding"/>
    <property type="evidence" value="ECO:0007669"/>
    <property type="project" value="UniProtKB-UniRule"/>
</dbReference>
<keyword evidence="1 2" id="KW-0694">RNA-binding</keyword>
<dbReference type="CDD" id="cd00590">
    <property type="entry name" value="RRM_SF"/>
    <property type="match status" value="1"/>
</dbReference>
<dbReference type="SUPFAM" id="SSF54928">
    <property type="entry name" value="RNA-binding domain, RBD"/>
    <property type="match status" value="1"/>
</dbReference>
<keyword evidence="5" id="KW-1185">Reference proteome</keyword>